<evidence type="ECO:0000313" key="2">
    <source>
        <dbReference type="Proteomes" id="UP000479938"/>
    </source>
</evidence>
<keyword evidence="2" id="KW-1185">Reference proteome</keyword>
<sequence length="204" mass="23841">MDTYSRYDFSNVWYTNNDVYGVIGDNYQRILIKFISIKRNEKNKTEYVVRGKSSVKSNVCDFTGTITIVKVQELKKTKFGIDDEYKNVGIKSQGLLIANYKFTEDKNQKDAGEFRGTLQTIFYVDKNDFIKYNDIESYKDNYFNNAFTGKWKSNNSGKEKICNWGDYRVPSVNCNFDIGAGELSVAEKYLKNGWNVKPKQKWWQ</sequence>
<accession>A0A6J4GYL9</accession>
<dbReference type="Proteomes" id="UP000479938">
    <property type="component" value="Unassembled WGS sequence"/>
</dbReference>
<organism evidence="1 2">
    <name type="scientific">Flavobacterium bizetiae</name>
    <dbReference type="NCBI Taxonomy" id="2704140"/>
    <lineage>
        <taxon>Bacteria</taxon>
        <taxon>Pseudomonadati</taxon>
        <taxon>Bacteroidota</taxon>
        <taxon>Flavobacteriia</taxon>
        <taxon>Flavobacteriales</taxon>
        <taxon>Flavobacteriaceae</taxon>
        <taxon>Flavobacterium</taxon>
    </lineage>
</organism>
<reference evidence="1 2" key="1">
    <citation type="submission" date="2020-02" db="EMBL/GenBank/DDBJ databases">
        <authorList>
            <person name="Criscuolo A."/>
        </authorList>
    </citation>
    <scope>NUCLEOTIDE SEQUENCE [LARGE SCALE GENOMIC DNA]</scope>
    <source>
        <strain evidence="1">CIP105534</strain>
    </source>
</reference>
<protein>
    <submittedName>
        <fullName evidence="1">Uncharacterized protein</fullName>
    </submittedName>
</protein>
<name>A0A6J4GYL9_9FLAO</name>
<gene>
    <name evidence="1" type="ORF">FLA105534_04546</name>
</gene>
<evidence type="ECO:0000313" key="1">
    <source>
        <dbReference type="EMBL" id="CAA9203306.1"/>
    </source>
</evidence>
<dbReference type="EMBL" id="CADCSU010000183">
    <property type="protein sequence ID" value="CAA9203306.1"/>
    <property type="molecule type" value="Genomic_DNA"/>
</dbReference>
<dbReference type="AlphaFoldDB" id="A0A6J4GYL9"/>
<proteinExistence type="predicted"/>